<feature type="compositionally biased region" description="Acidic residues" evidence="1">
    <location>
        <begin position="233"/>
        <end position="258"/>
    </location>
</feature>
<protein>
    <submittedName>
        <fullName evidence="3">ABC-type polysaccharide/polyol phosphate transport system, ATPase component</fullName>
    </submittedName>
</protein>
<dbReference type="InterPro" id="IPR027417">
    <property type="entry name" value="P-loop_NTPase"/>
</dbReference>
<dbReference type="STRING" id="560819.SAMN05428998_102240"/>
<dbReference type="Gene3D" id="3.40.50.300">
    <property type="entry name" value="P-loop containing nucleotide triphosphate hydrolases"/>
    <property type="match status" value="1"/>
</dbReference>
<evidence type="ECO:0000256" key="1">
    <source>
        <dbReference type="SAM" id="MobiDB-lite"/>
    </source>
</evidence>
<dbReference type="PANTHER" id="PTHR46743">
    <property type="entry name" value="TEICHOIC ACIDS EXPORT ATP-BINDING PROTEIN TAGH"/>
    <property type="match status" value="1"/>
</dbReference>
<dbReference type="PANTHER" id="PTHR46743:SF2">
    <property type="entry name" value="TEICHOIC ACIDS EXPORT ATP-BINDING PROTEIN TAGH"/>
    <property type="match status" value="1"/>
</dbReference>
<gene>
    <name evidence="3" type="ORF">SAMN05428998_102240</name>
</gene>
<dbReference type="EMBL" id="FWZX01000002">
    <property type="protein sequence ID" value="SME99059.1"/>
    <property type="molecule type" value="Genomic_DNA"/>
</dbReference>
<sequence>MFFGTGDPARRRGDGRTVLLDRVSVAVPAGALVAVVDLGGASRQAFLRIVANAMAPDRGKVVHRGRVIVRPQLRMAGSAHETVRANLLTVAELLGLQRREMAAALPSVEAFAGATEMLDLPLRRVPREKLNDILLGVMCCAPFDTLVIEDIGRIASPGVEESWRAFLRDAPALGKTLFFSGRRLADAIEASSHLLLLKDGRLLDFGPASEVEHRHAAFVEEAIATPQGPLETGAEEAEDEDDEEDDGDLLEDDGFAEEPPERAPSKKSRSKKDGDRPVLLSREWESYSKKDRTRRAIRQNQIGGADYVSARSDLGEIPGPETAWLDILLADGAPAVPQPERPDVEAPCRHLPAVFLDEGFCLGFRFRTPVDDLRIRPGLDLLRNKNVLTARSFGEPIVLPEAGTYELRATVPPGLLGSFPFTVTAFVAVDRARRQDIVIRREPVTFLAIPRAPRPPAASVPGTPGPVFSELIEIRDAALARSAEGVTFGKLEARGRDGRRLEEDRGAPGTFVATAGEPLRLRIEVPVTRPLGPRRLRLALIADNKTTLVSRSAPAPAVDIARAGLLVIEAGLRAEVVGPRPLSLRLELEGEQDSLSQALPIAVRGERRPADGRGDHLLSISAAGFVEPRCDWQVTQLAAEPGE</sequence>
<feature type="region of interest" description="Disordered" evidence="1">
    <location>
        <begin position="220"/>
        <end position="275"/>
    </location>
</feature>
<dbReference type="PROSITE" id="PS50893">
    <property type="entry name" value="ABC_TRANSPORTER_2"/>
    <property type="match status" value="1"/>
</dbReference>
<dbReference type="InterPro" id="IPR003439">
    <property type="entry name" value="ABC_transporter-like_ATP-bd"/>
</dbReference>
<evidence type="ECO:0000313" key="4">
    <source>
        <dbReference type="Proteomes" id="UP000192917"/>
    </source>
</evidence>
<dbReference type="InterPro" id="IPR050683">
    <property type="entry name" value="Bact_Polysacc_Export_ATP-bd"/>
</dbReference>
<accession>A0A1Y6B8Y7</accession>
<feature type="domain" description="ABC transporter" evidence="2">
    <location>
        <begin position="3"/>
        <end position="224"/>
    </location>
</feature>
<name>A0A1Y6B8Y7_9PROT</name>
<organism evidence="3 4">
    <name type="scientific">Tistlia consotensis USBA 355</name>
    <dbReference type="NCBI Taxonomy" id="560819"/>
    <lineage>
        <taxon>Bacteria</taxon>
        <taxon>Pseudomonadati</taxon>
        <taxon>Pseudomonadota</taxon>
        <taxon>Alphaproteobacteria</taxon>
        <taxon>Rhodospirillales</taxon>
        <taxon>Rhodovibrionaceae</taxon>
        <taxon>Tistlia</taxon>
    </lineage>
</organism>
<dbReference type="Proteomes" id="UP000192917">
    <property type="component" value="Unassembled WGS sequence"/>
</dbReference>
<evidence type="ECO:0000313" key="3">
    <source>
        <dbReference type="EMBL" id="SME99059.1"/>
    </source>
</evidence>
<dbReference type="RefSeq" id="WP_089229730.1">
    <property type="nucleotide sequence ID" value="NZ_FWZX01000002.1"/>
</dbReference>
<evidence type="ECO:0000259" key="2">
    <source>
        <dbReference type="PROSITE" id="PS50893"/>
    </source>
</evidence>
<dbReference type="GO" id="GO:0016887">
    <property type="term" value="F:ATP hydrolysis activity"/>
    <property type="evidence" value="ECO:0007669"/>
    <property type="project" value="InterPro"/>
</dbReference>
<dbReference type="GO" id="GO:0005524">
    <property type="term" value="F:ATP binding"/>
    <property type="evidence" value="ECO:0007669"/>
    <property type="project" value="InterPro"/>
</dbReference>
<reference evidence="3 4" key="1">
    <citation type="submission" date="2017-04" db="EMBL/GenBank/DDBJ databases">
        <authorList>
            <person name="Afonso C.L."/>
            <person name="Miller P.J."/>
            <person name="Scott M.A."/>
            <person name="Spackman E."/>
            <person name="Goraichik I."/>
            <person name="Dimitrov K.M."/>
            <person name="Suarez D.L."/>
            <person name="Swayne D.E."/>
        </authorList>
    </citation>
    <scope>NUCLEOTIDE SEQUENCE [LARGE SCALE GENOMIC DNA]</scope>
    <source>
        <strain evidence="3 4">USBA 355</strain>
    </source>
</reference>
<dbReference type="AlphaFoldDB" id="A0A1Y6B8Y7"/>
<keyword evidence="4" id="KW-1185">Reference proteome</keyword>
<proteinExistence type="predicted"/>
<dbReference type="SUPFAM" id="SSF52540">
    <property type="entry name" value="P-loop containing nucleoside triphosphate hydrolases"/>
    <property type="match status" value="1"/>
</dbReference>